<feature type="compositionally biased region" description="Basic and acidic residues" evidence="1">
    <location>
        <begin position="143"/>
        <end position="159"/>
    </location>
</feature>
<dbReference type="EMBL" id="LSSL01000509">
    <property type="protein sequence ID" value="OLY84403.1"/>
    <property type="molecule type" value="Genomic_DNA"/>
</dbReference>
<feature type="compositionally biased region" description="Basic and acidic residues" evidence="1">
    <location>
        <begin position="715"/>
        <end position="733"/>
    </location>
</feature>
<proteinExistence type="predicted"/>
<feature type="region of interest" description="Disordered" evidence="1">
    <location>
        <begin position="1534"/>
        <end position="1678"/>
    </location>
</feature>
<feature type="compositionally biased region" description="Polar residues" evidence="1">
    <location>
        <begin position="1567"/>
        <end position="1598"/>
    </location>
</feature>
<feature type="compositionally biased region" description="Polar residues" evidence="1">
    <location>
        <begin position="8"/>
        <end position="25"/>
    </location>
</feature>
<feature type="region of interest" description="Disordered" evidence="1">
    <location>
        <begin position="143"/>
        <end position="175"/>
    </location>
</feature>
<keyword evidence="3" id="KW-1185">Reference proteome</keyword>
<feature type="region of interest" description="Disordered" evidence="1">
    <location>
        <begin position="1695"/>
        <end position="1718"/>
    </location>
</feature>
<feature type="compositionally biased region" description="Basic and acidic residues" evidence="1">
    <location>
        <begin position="1708"/>
        <end position="1718"/>
    </location>
</feature>
<feature type="compositionally biased region" description="Basic and acidic residues" evidence="1">
    <location>
        <begin position="749"/>
        <end position="765"/>
    </location>
</feature>
<feature type="compositionally biased region" description="Polar residues" evidence="1">
    <location>
        <begin position="1633"/>
        <end position="1674"/>
    </location>
</feature>
<feature type="region of interest" description="Disordered" evidence="1">
    <location>
        <begin position="1012"/>
        <end position="1056"/>
    </location>
</feature>
<feature type="region of interest" description="Disordered" evidence="1">
    <location>
        <begin position="261"/>
        <end position="289"/>
    </location>
</feature>
<organism evidence="2 3">
    <name type="scientific">Smittium mucronatum</name>
    <dbReference type="NCBI Taxonomy" id="133383"/>
    <lineage>
        <taxon>Eukaryota</taxon>
        <taxon>Fungi</taxon>
        <taxon>Fungi incertae sedis</taxon>
        <taxon>Zoopagomycota</taxon>
        <taxon>Kickxellomycotina</taxon>
        <taxon>Harpellomycetes</taxon>
        <taxon>Harpellales</taxon>
        <taxon>Legeriomycetaceae</taxon>
        <taxon>Smittium</taxon>
    </lineage>
</organism>
<evidence type="ECO:0000313" key="2">
    <source>
        <dbReference type="EMBL" id="OLY84403.1"/>
    </source>
</evidence>
<feature type="region of interest" description="Disordered" evidence="1">
    <location>
        <begin position="87"/>
        <end position="109"/>
    </location>
</feature>
<sequence length="1913" mass="217850">MSEEPSPQDLSSDLQSPSNPDSRNLQLKLFQNREEFNPSILEKNLSGKSVEDWYYQKKGKNRYSELEDDSKILVSVKNLDSSLLIKNADKNPSEDSRADPSSINTDSNISKLDYVNSNENSDRRYFTSSYDKEFQKGISNKSFEQEKYSSNKPRTRYDYNDSSIRQRNSSDSYRSYDNTYLKYNSYDYYDTKYSQKTDYYSKSSAQNYKDSDYYRNHKSSRYDENYYNYQEDIHASFPKRSSENPLSVTKNLDLLYIGPNSPSPTLKLNPTKSENFDSNSKSFTIPKSNPLYEDSLKDRKVAKGGNFSSFKDLSNSKKLTIGDIEMEEGEIDCLDDENTEYNPDFISTDKGISQPLESNIPDATNESPNKKKSSDMIKYGFEYDSNEPISYNSQVDDPYKLCYDIDKSSFNQETYNPDSLKPLSSAVTVSRSDIYIRKVYNNEIYDCKETLSNLSCKIKSDSPSYNNEGDRKNEYSYRKTSKGNFSTQNYEKEDFIFSPRKDRHLIPENEGHSYNINPKNLRNIAYSKEKENFSDLDLRHYPNQNSDFGLQVKSNFSDKKSIGIDANDIKNDAEAGYSSIFPESLSLNSLRDIETLPSIISSDKNILSKNGNDIKSISEIDQFLDNVNKNSDFTPKIPKETIYKTPENSKKCTSYYDSSIKPHSESLPKTSDKDRNSNFNDIQSLHEKKTFHNFSTKDEEVESIYKTPSRGSPSRSDKRSSRGDHFYHRDNKSNIDYSSSRYNYSRSSSKHDHSKSKADGPKSSRELYNYSTDVLSRDERTSNRDYRSIRHYHNDDSEYRYSKSRYMDDKYYGTYEKSSRYRYSDQYTTSDESYKYSFSGSSYRNYDEDYSRRRHDSNYDRDYALVRATDKYRDSRPRESLTELYREKERLRDRERSRRISRGDGSRLREGFRAEGKSGSLVESIVSGGDKVDDAKYFNGDDSFRRSFNRYNYPSDHVEKVSGISDTLNFDFPRNRYGAEKKRVRSPSPVEFSEKSNSESIFSNSSAAISSSITDSQNKRESDSNLPGGSSLKSTQPQVGDSELEPHSSNSNGFTNLVNSHIDLPIDPRTFSLEKLNKSQGSSVLKSDFHHSEKHIDESHNNIASLDPQSLPIDTVTKESTFSHKTETKQTINNFLANRYKNTDIFDVHDWVGKPTSNPNYNNIQVTDNLHDHLPSENRAVDIPKNYMSSSTDVEVLDSALKSKDIEASEINPSMPEISFVNLNRSPIASMTQNDSNNSVVMAISPGNSPSPKYLQDTSGSALPSTGEHDITNKSLKESLKKSTSAQLEIDTIHFSTTSSSSEIDTHSLKHESIESSNHLASDSHLVGIKISNQFVSQIQTPLNEDPSVGSLNDSIGPFDISNPQLFQSSLQKNITITQHKIISEISDDFPTDNNPNTSEYGKNGLGINEHDHLEDNIANTTLENNSNCTRDKFTEIDNSKSVSDYYYPKTFPRSNQNDKFYSEHPSSSASIFSKANIEGDSRSNKSNNYSSSPKIHDYGDYGYDNLRADYRSRINKSGNKHLDSSSYNFYTSESNTSGNSLYYSDKNTNNSYRKNQPKYWSHDNQKSQLNISSTSTSIAGSDNNTAPLSGEQINYTPNKSNYNYQRNYQSNYHHNSQHQGKHYENDYKTPDQAPNQSNFSGQPHVTNKVSSLDNKTHSQSTSSNFDSTTSPKINNDFHKNKEISEGHVNGAHVSTYNTSSWTPSHVSSDHQKSKDGSSEIYISTNKLSNSFSKNHSTSMGQSSSNRDSNYPKITASKDKLVADEEGSGKKAVNSDKFGSNSLNESKTFDSSSLSTDTQFVYPQIVPGNSDSSQIAEQLTRTLSKDTYTMSLETAKSNHSIDFMLRTCEKFSKDTENFETKMNNLISEENRLSSKSRKSAFDLALANWEVQRIEDRSNLAQQQLEKLESCVTL</sequence>
<feature type="region of interest" description="Disordered" evidence="1">
    <location>
        <begin position="1387"/>
        <end position="1409"/>
    </location>
</feature>
<feature type="region of interest" description="Disordered" evidence="1">
    <location>
        <begin position="1"/>
        <end position="25"/>
    </location>
</feature>
<feature type="compositionally biased region" description="Polar residues" evidence="1">
    <location>
        <begin position="1247"/>
        <end position="1264"/>
    </location>
</feature>
<feature type="compositionally biased region" description="Polar residues" evidence="1">
    <location>
        <begin position="1392"/>
        <end position="1401"/>
    </location>
</feature>
<feature type="compositionally biased region" description="Basic and acidic residues" evidence="1">
    <location>
        <begin position="87"/>
        <end position="98"/>
    </location>
</feature>
<feature type="compositionally biased region" description="Polar residues" evidence="1">
    <location>
        <begin position="1777"/>
        <end position="1793"/>
    </location>
</feature>
<dbReference type="Proteomes" id="UP000187455">
    <property type="component" value="Unassembled WGS sequence"/>
</dbReference>
<feature type="compositionally biased region" description="Basic and acidic residues" evidence="1">
    <location>
        <begin position="684"/>
        <end position="698"/>
    </location>
</feature>
<feature type="compositionally biased region" description="Polar residues" evidence="1">
    <location>
        <begin position="1534"/>
        <end position="1555"/>
    </location>
</feature>
<feature type="compositionally biased region" description="Low complexity" evidence="1">
    <location>
        <begin position="737"/>
        <end position="747"/>
    </location>
</feature>
<feature type="region of interest" description="Disordered" evidence="1">
    <location>
        <begin position="1475"/>
        <end position="1502"/>
    </location>
</feature>
<feature type="compositionally biased region" description="Polar residues" evidence="1">
    <location>
        <begin position="99"/>
        <end position="109"/>
    </location>
</feature>
<feature type="compositionally biased region" description="Low complexity" evidence="1">
    <location>
        <begin position="1599"/>
        <end position="1615"/>
    </location>
</feature>
<reference evidence="2 3" key="1">
    <citation type="journal article" date="2016" name="Mol. Biol. Evol.">
        <title>Genome-Wide Survey of Gut Fungi (Harpellales) Reveals the First Horizontally Transferred Ubiquitin Gene from a Mosquito Host.</title>
        <authorList>
            <person name="Wang Y."/>
            <person name="White M.M."/>
            <person name="Kvist S."/>
            <person name="Moncalvo J.M."/>
        </authorList>
    </citation>
    <scope>NUCLEOTIDE SEQUENCE [LARGE SCALE GENOMIC DNA]</scope>
    <source>
        <strain evidence="2 3">ALG-7-W6</strain>
    </source>
</reference>
<feature type="compositionally biased region" description="Polar residues" evidence="1">
    <location>
        <begin position="160"/>
        <end position="175"/>
    </location>
</feature>
<feature type="compositionally biased region" description="Polar residues" evidence="1">
    <location>
        <begin position="1731"/>
        <end position="1749"/>
    </location>
</feature>
<feature type="compositionally biased region" description="Polar residues" evidence="1">
    <location>
        <begin position="1047"/>
        <end position="1056"/>
    </location>
</feature>
<feature type="compositionally biased region" description="Polar residues" evidence="1">
    <location>
        <begin position="355"/>
        <end position="367"/>
    </location>
</feature>
<feature type="compositionally biased region" description="Polar residues" evidence="1">
    <location>
        <begin position="1024"/>
        <end position="1039"/>
    </location>
</feature>
<feature type="compositionally biased region" description="Basic and acidic residues" evidence="1">
    <location>
        <begin position="660"/>
        <end position="676"/>
    </location>
</feature>
<feature type="region of interest" description="Disordered" evidence="1">
    <location>
        <begin position="1247"/>
        <end position="1273"/>
    </location>
</feature>
<evidence type="ECO:0000256" key="1">
    <source>
        <dbReference type="SAM" id="MobiDB-lite"/>
    </source>
</evidence>
<gene>
    <name evidence="2" type="ORF">AYI68_g1436</name>
</gene>
<evidence type="ECO:0000313" key="3">
    <source>
        <dbReference type="Proteomes" id="UP000187455"/>
    </source>
</evidence>
<comment type="caution">
    <text evidence="2">The sequence shown here is derived from an EMBL/GenBank/DDBJ whole genome shotgun (WGS) entry which is preliminary data.</text>
</comment>
<feature type="compositionally biased region" description="Basic and acidic residues" evidence="1">
    <location>
        <begin position="1756"/>
        <end position="1769"/>
    </location>
</feature>
<feature type="compositionally biased region" description="Polar residues" evidence="1">
    <location>
        <begin position="1695"/>
        <end position="1707"/>
    </location>
</feature>
<dbReference type="OrthoDB" id="5600582at2759"/>
<feature type="region of interest" description="Disordered" evidence="1">
    <location>
        <begin position="653"/>
        <end position="781"/>
    </location>
</feature>
<feature type="compositionally biased region" description="Polar residues" evidence="1">
    <location>
        <begin position="263"/>
        <end position="287"/>
    </location>
</feature>
<accession>A0A1R0H5K4</accession>
<feature type="region of interest" description="Disordered" evidence="1">
    <location>
        <begin position="1731"/>
        <end position="1793"/>
    </location>
</feature>
<name>A0A1R0H5K4_9FUNG</name>
<feature type="region of interest" description="Disordered" evidence="1">
    <location>
        <begin position="345"/>
        <end position="373"/>
    </location>
</feature>
<protein>
    <submittedName>
        <fullName evidence="2">Uncharacterized protein</fullName>
    </submittedName>
</protein>